<feature type="non-terminal residue" evidence="3">
    <location>
        <position position="1"/>
    </location>
</feature>
<evidence type="ECO:0008006" key="4">
    <source>
        <dbReference type="Google" id="ProtNLM"/>
    </source>
</evidence>
<evidence type="ECO:0000259" key="2">
    <source>
        <dbReference type="Pfam" id="PF13439"/>
    </source>
</evidence>
<accession>A0A382QIX1</accession>
<evidence type="ECO:0000313" key="3">
    <source>
        <dbReference type="EMBL" id="SVC84908.1"/>
    </source>
</evidence>
<dbReference type="PANTHER" id="PTHR45947:SF3">
    <property type="entry name" value="SULFOQUINOVOSYL TRANSFERASE SQD2"/>
    <property type="match status" value="1"/>
</dbReference>
<reference evidence="3" key="1">
    <citation type="submission" date="2018-05" db="EMBL/GenBank/DDBJ databases">
        <authorList>
            <person name="Lanie J.A."/>
            <person name="Ng W.-L."/>
            <person name="Kazmierczak K.M."/>
            <person name="Andrzejewski T.M."/>
            <person name="Davidsen T.M."/>
            <person name="Wayne K.J."/>
            <person name="Tettelin H."/>
            <person name="Glass J.I."/>
            <person name="Rusch D."/>
            <person name="Podicherti R."/>
            <person name="Tsui H.-C.T."/>
            <person name="Winkler M.E."/>
        </authorList>
    </citation>
    <scope>NUCLEOTIDE SEQUENCE</scope>
</reference>
<dbReference type="PANTHER" id="PTHR45947">
    <property type="entry name" value="SULFOQUINOVOSYL TRANSFERASE SQD2"/>
    <property type="match status" value="1"/>
</dbReference>
<dbReference type="InterPro" id="IPR050194">
    <property type="entry name" value="Glycosyltransferase_grp1"/>
</dbReference>
<dbReference type="InterPro" id="IPR001296">
    <property type="entry name" value="Glyco_trans_1"/>
</dbReference>
<feature type="domain" description="Glycosyltransferase subfamily 4-like N-terminal" evidence="2">
    <location>
        <begin position="2"/>
        <end position="87"/>
    </location>
</feature>
<evidence type="ECO:0000259" key="1">
    <source>
        <dbReference type="Pfam" id="PF00534"/>
    </source>
</evidence>
<dbReference type="InterPro" id="IPR028098">
    <property type="entry name" value="Glyco_trans_4-like_N"/>
</dbReference>
<organism evidence="3">
    <name type="scientific">marine metagenome</name>
    <dbReference type="NCBI Taxonomy" id="408172"/>
    <lineage>
        <taxon>unclassified sequences</taxon>
        <taxon>metagenomes</taxon>
        <taxon>ecological metagenomes</taxon>
    </lineage>
</organism>
<feature type="domain" description="Glycosyl transferase family 1" evidence="1">
    <location>
        <begin position="109"/>
        <end position="170"/>
    </location>
</feature>
<dbReference type="GO" id="GO:0016758">
    <property type="term" value="F:hexosyltransferase activity"/>
    <property type="evidence" value="ECO:0007669"/>
    <property type="project" value="TreeGrafter"/>
</dbReference>
<feature type="non-terminal residue" evidence="3">
    <location>
        <position position="173"/>
    </location>
</feature>
<dbReference type="SUPFAM" id="SSF53756">
    <property type="entry name" value="UDP-Glycosyltransferase/glycogen phosphorylase"/>
    <property type="match status" value="1"/>
</dbReference>
<dbReference type="Gene3D" id="3.40.50.2000">
    <property type="entry name" value="Glycogen Phosphorylase B"/>
    <property type="match status" value="2"/>
</dbReference>
<dbReference type="Pfam" id="PF00534">
    <property type="entry name" value="Glycos_transf_1"/>
    <property type="match status" value="1"/>
</dbReference>
<sequence>VVREIRRFRPHVIHTHTAKAGVVGRVAAIITRVPVRVHTFHGHVLHGYFSKPVTHFVRTIEKALARRTTALVAVGERVRDELVAAGIGTEGQFIPIAPGVADPGVEDPEEARRILGLPGAQPVVLFVGRITAVKRVDRLLSAFEIVLEDIPGAVLVIAGDGDQTEWLRRSSAV</sequence>
<name>A0A382QIX1_9ZZZZ</name>
<dbReference type="Pfam" id="PF13439">
    <property type="entry name" value="Glyco_transf_4"/>
    <property type="match status" value="1"/>
</dbReference>
<proteinExistence type="predicted"/>
<gene>
    <name evidence="3" type="ORF">METZ01_LOCUS337762</name>
</gene>
<dbReference type="AlphaFoldDB" id="A0A382QIX1"/>
<protein>
    <recommendedName>
        <fullName evidence="4">Glycosyltransferase subfamily 4-like N-terminal domain-containing protein</fullName>
    </recommendedName>
</protein>
<dbReference type="EMBL" id="UINC01114536">
    <property type="protein sequence ID" value="SVC84908.1"/>
    <property type="molecule type" value="Genomic_DNA"/>
</dbReference>